<accession>A0A396C1D8</accession>
<dbReference type="RefSeq" id="WP_122330046.1">
    <property type="nucleotide sequence ID" value="NZ_JAQDYY010000001.1"/>
</dbReference>
<name>A0A396C1D8_BACFG</name>
<sequence length="253" mass="29269">MSIGYQKQQETLANRIIAGLCYIKDYPCELLPHTVFIEEVGEDGSPIYNKYSLISINQREKTCMLKSCHSQEENEYNLASINIDWLVTVWNHCQELMSESRMVREHAVCRLLEHTDADLDYIDKYVDKNWRLSFSDEANIAAFNACRKQTDCRLETYLRKLLEFASVGIPAFKQSTMFRDCNAALKDIPIVKEIKVFLYSISNFERNASDEEILKAWDENDDSVEVCTIDELAAMLNDDDAGFSEQWVRIISV</sequence>
<gene>
    <name evidence="1" type="ORF">DW228_06250</name>
</gene>
<comment type="caution">
    <text evidence="1">The sequence shown here is derived from an EMBL/GenBank/DDBJ whole genome shotgun (WGS) entry which is preliminary data.</text>
</comment>
<organism evidence="1 2">
    <name type="scientific">Bacteroides fragilis</name>
    <dbReference type="NCBI Taxonomy" id="817"/>
    <lineage>
        <taxon>Bacteria</taxon>
        <taxon>Pseudomonadati</taxon>
        <taxon>Bacteroidota</taxon>
        <taxon>Bacteroidia</taxon>
        <taxon>Bacteroidales</taxon>
        <taxon>Bacteroidaceae</taxon>
        <taxon>Bacteroides</taxon>
    </lineage>
</organism>
<dbReference type="Proteomes" id="UP000266644">
    <property type="component" value="Unassembled WGS sequence"/>
</dbReference>
<protein>
    <submittedName>
        <fullName evidence="1">Uncharacterized protein</fullName>
    </submittedName>
</protein>
<dbReference type="EMBL" id="QRJE01000008">
    <property type="protein sequence ID" value="RHH14398.1"/>
    <property type="molecule type" value="Genomic_DNA"/>
</dbReference>
<dbReference type="AlphaFoldDB" id="A0A396C1D8"/>
<reference evidence="1 2" key="1">
    <citation type="submission" date="2018-08" db="EMBL/GenBank/DDBJ databases">
        <title>A genome reference for cultivated species of the human gut microbiota.</title>
        <authorList>
            <person name="Zou Y."/>
            <person name="Xue W."/>
            <person name="Luo G."/>
        </authorList>
    </citation>
    <scope>NUCLEOTIDE SEQUENCE [LARGE SCALE GENOMIC DNA]</scope>
    <source>
        <strain evidence="1 2">AM18-6</strain>
    </source>
</reference>
<evidence type="ECO:0000313" key="1">
    <source>
        <dbReference type="EMBL" id="RHH14398.1"/>
    </source>
</evidence>
<proteinExistence type="predicted"/>
<evidence type="ECO:0000313" key="2">
    <source>
        <dbReference type="Proteomes" id="UP000266644"/>
    </source>
</evidence>